<organism evidence="2 3">
    <name type="scientific">Methylomicrobium album BG8</name>
    <dbReference type="NCBI Taxonomy" id="686340"/>
    <lineage>
        <taxon>Bacteria</taxon>
        <taxon>Pseudomonadati</taxon>
        <taxon>Pseudomonadota</taxon>
        <taxon>Gammaproteobacteria</taxon>
        <taxon>Methylococcales</taxon>
        <taxon>Methylococcaceae</taxon>
        <taxon>Methylomicrobium</taxon>
    </lineage>
</organism>
<evidence type="ECO:0000256" key="1">
    <source>
        <dbReference type="SAM" id="Phobius"/>
    </source>
</evidence>
<name>H8GKM0_METAL</name>
<dbReference type="RefSeq" id="WP_005368664.1">
    <property type="nucleotide sequence ID" value="NZ_CM001475.1"/>
</dbReference>
<keyword evidence="1" id="KW-1133">Transmembrane helix</keyword>
<proteinExistence type="predicted"/>
<reference evidence="2 3" key="1">
    <citation type="journal article" date="2013" name="Genome Announc.">
        <title>Genome Sequence of the Obligate Gammaproteobacterial Methanotroph Methylomicrobium album Strain BG8.</title>
        <authorList>
            <person name="Kits K.D."/>
            <person name="Kalyuzhnaya M.G."/>
            <person name="Klotz M.G."/>
            <person name="Jetten M.S."/>
            <person name="Op den Camp H.J."/>
            <person name="Vuilleumier S."/>
            <person name="Bringel F."/>
            <person name="Dispirito A.A."/>
            <person name="Murrell J.C."/>
            <person name="Bruce D."/>
            <person name="Cheng J.F."/>
            <person name="Copeland A."/>
            <person name="Goodwin L."/>
            <person name="Hauser L."/>
            <person name="Lajus A."/>
            <person name="Land M.L."/>
            <person name="Lapidus A."/>
            <person name="Lucas S."/>
            <person name="Medigue C."/>
            <person name="Pitluck S."/>
            <person name="Woyke T."/>
            <person name="Zeytun A."/>
            <person name="Stein L.Y."/>
        </authorList>
    </citation>
    <scope>NUCLEOTIDE SEQUENCE [LARGE SCALE GENOMIC DNA]</scope>
    <source>
        <strain evidence="2 3">BG8</strain>
    </source>
</reference>
<protein>
    <submittedName>
        <fullName evidence="2">Uncharacterized protein</fullName>
    </submittedName>
</protein>
<evidence type="ECO:0000313" key="3">
    <source>
        <dbReference type="Proteomes" id="UP000005090"/>
    </source>
</evidence>
<dbReference type="eggNOG" id="ENOG5034BX4">
    <property type="taxonomic scope" value="Bacteria"/>
</dbReference>
<sequence length="184" mass="21427">MLKKLFAKITDIVLGILVTVYIVLEELVWENIAEPIYRFIHSLAILQKPEEFIRGLDRHVLLAVFLVLFVQVELLGLFALQLIGTGKVIAGTMLYAGKIPVAAFTFWLFRISKEKLMTFGWFKRSYELILSIIEKIKLSAIHQRIAARLKQVKAWFKIRLYRPRLYIGRFIEALRNSMTFGKIK</sequence>
<dbReference type="AlphaFoldDB" id="H8GKM0"/>
<gene>
    <name evidence="2" type="ORF">Metal_0161</name>
</gene>
<keyword evidence="1" id="KW-0472">Membrane</keyword>
<keyword evidence="3" id="KW-1185">Reference proteome</keyword>
<dbReference type="Proteomes" id="UP000005090">
    <property type="component" value="Chromosome"/>
</dbReference>
<dbReference type="HOGENOM" id="CLU_1466580_0_0_6"/>
<accession>H8GKM0</accession>
<dbReference type="EMBL" id="CM001475">
    <property type="protein sequence ID" value="EIC28028.1"/>
    <property type="molecule type" value="Genomic_DNA"/>
</dbReference>
<keyword evidence="1" id="KW-0812">Transmembrane</keyword>
<feature type="transmembrane region" description="Helical" evidence="1">
    <location>
        <begin position="89"/>
        <end position="109"/>
    </location>
</feature>
<feature type="transmembrane region" description="Helical" evidence="1">
    <location>
        <begin position="60"/>
        <end position="83"/>
    </location>
</feature>
<evidence type="ECO:0000313" key="2">
    <source>
        <dbReference type="EMBL" id="EIC28028.1"/>
    </source>
</evidence>